<keyword evidence="4 6" id="KW-1133">Transmembrane helix</keyword>
<keyword evidence="5 6" id="KW-0472">Membrane</keyword>
<protein>
    <submittedName>
        <fullName evidence="7">Cold-regulated plasma membrane protein</fullName>
    </submittedName>
</protein>
<dbReference type="GO" id="GO:0016020">
    <property type="term" value="C:membrane"/>
    <property type="evidence" value="ECO:0007669"/>
    <property type="project" value="UniProtKB-SubCell"/>
</dbReference>
<comment type="caution">
    <text evidence="7">The sequence shown here is derived from an EMBL/GenBank/DDBJ whole genome shotgun (WGS) entry which is preliminary data.</text>
</comment>
<evidence type="ECO:0000256" key="2">
    <source>
        <dbReference type="ARBA" id="ARBA00005852"/>
    </source>
</evidence>
<accession>A0A7J7CPT6</accession>
<feature type="transmembrane region" description="Helical" evidence="6">
    <location>
        <begin position="24"/>
        <end position="40"/>
    </location>
</feature>
<evidence type="ECO:0000256" key="3">
    <source>
        <dbReference type="ARBA" id="ARBA00022692"/>
    </source>
</evidence>
<dbReference type="InterPro" id="IPR008892">
    <property type="entry name" value="COR413"/>
</dbReference>
<organism evidence="7 8">
    <name type="scientific">Tripterygium wilfordii</name>
    <name type="common">Thunder God vine</name>
    <dbReference type="NCBI Taxonomy" id="458696"/>
    <lineage>
        <taxon>Eukaryota</taxon>
        <taxon>Viridiplantae</taxon>
        <taxon>Streptophyta</taxon>
        <taxon>Embryophyta</taxon>
        <taxon>Tracheophyta</taxon>
        <taxon>Spermatophyta</taxon>
        <taxon>Magnoliopsida</taxon>
        <taxon>eudicotyledons</taxon>
        <taxon>Gunneridae</taxon>
        <taxon>Pentapetalae</taxon>
        <taxon>rosids</taxon>
        <taxon>fabids</taxon>
        <taxon>Celastrales</taxon>
        <taxon>Celastraceae</taxon>
        <taxon>Tripterygium</taxon>
    </lineage>
</organism>
<proteinExistence type="inferred from homology"/>
<keyword evidence="8" id="KW-1185">Reference proteome</keyword>
<evidence type="ECO:0000256" key="1">
    <source>
        <dbReference type="ARBA" id="ARBA00004141"/>
    </source>
</evidence>
<keyword evidence="3 6" id="KW-0812">Transmembrane</keyword>
<evidence type="ECO:0000256" key="6">
    <source>
        <dbReference type="SAM" id="Phobius"/>
    </source>
</evidence>
<evidence type="ECO:0000313" key="8">
    <source>
        <dbReference type="Proteomes" id="UP000593562"/>
    </source>
</evidence>
<dbReference type="PANTHER" id="PTHR33596">
    <property type="entry name" value="COLD-REGULATED 413 PLASMA MEMBRANE PROTEIN 2"/>
    <property type="match status" value="1"/>
</dbReference>
<dbReference type="Proteomes" id="UP000593562">
    <property type="component" value="Unassembled WGS sequence"/>
</dbReference>
<gene>
    <name evidence="7" type="ORF">HS088_TW14G00208</name>
</gene>
<dbReference type="EMBL" id="JAAARO010000014">
    <property type="protein sequence ID" value="KAF5736074.1"/>
    <property type="molecule type" value="Genomic_DNA"/>
</dbReference>
<feature type="transmembrane region" description="Helical" evidence="6">
    <location>
        <begin position="52"/>
        <end position="70"/>
    </location>
</feature>
<evidence type="ECO:0000256" key="5">
    <source>
        <dbReference type="ARBA" id="ARBA00023136"/>
    </source>
</evidence>
<reference evidence="7 8" key="1">
    <citation type="journal article" date="2020" name="Nat. Commun.">
        <title>Genome of Tripterygium wilfordii and identification of cytochrome P450 involved in triptolide biosynthesis.</title>
        <authorList>
            <person name="Tu L."/>
            <person name="Su P."/>
            <person name="Zhang Z."/>
            <person name="Gao L."/>
            <person name="Wang J."/>
            <person name="Hu T."/>
            <person name="Zhou J."/>
            <person name="Zhang Y."/>
            <person name="Zhao Y."/>
            <person name="Liu Y."/>
            <person name="Song Y."/>
            <person name="Tong Y."/>
            <person name="Lu Y."/>
            <person name="Yang J."/>
            <person name="Xu C."/>
            <person name="Jia M."/>
            <person name="Peters R.J."/>
            <person name="Huang L."/>
            <person name="Gao W."/>
        </authorList>
    </citation>
    <scope>NUCLEOTIDE SEQUENCE [LARGE SCALE GENOMIC DNA]</scope>
    <source>
        <strain evidence="8">cv. XIE 37</strain>
        <tissue evidence="7">Leaf</tissue>
    </source>
</reference>
<comment type="similarity">
    <text evidence="2">Belongs to the Cold-regulated 413 protein family.</text>
</comment>
<feature type="transmembrane region" description="Helical" evidence="6">
    <location>
        <begin position="76"/>
        <end position="93"/>
    </location>
</feature>
<evidence type="ECO:0000256" key="4">
    <source>
        <dbReference type="ARBA" id="ARBA00022989"/>
    </source>
</evidence>
<dbReference type="PANTHER" id="PTHR33596:SF4">
    <property type="entry name" value="COLD-REGULATED 413 PLASMA MEMBRANE PROTEIN 4-LIKE"/>
    <property type="match status" value="1"/>
</dbReference>
<dbReference type="Pfam" id="PF05562">
    <property type="entry name" value="WCOR413"/>
    <property type="match status" value="1"/>
</dbReference>
<evidence type="ECO:0000313" key="7">
    <source>
        <dbReference type="EMBL" id="KAF5736074.1"/>
    </source>
</evidence>
<dbReference type="AlphaFoldDB" id="A0A7J7CPT6"/>
<comment type="subcellular location">
    <subcellularLocation>
        <location evidence="1">Membrane</location>
        <topology evidence="1">Multi-pass membrane protein</topology>
    </subcellularLocation>
</comment>
<sequence>MVSSAAYDAAVAAMVMGSSEAPRVSFQWGGTISALFLLIMNRFGRQSSKQMTLLAVYLFISCPDVLFNILRGQVGSWIAFLVVAANLFFPQTFPDIKQDMQK</sequence>
<dbReference type="InParanoid" id="A0A7J7CPT6"/>
<name>A0A7J7CPT6_TRIWF</name>